<gene>
    <name evidence="1" type="ORF">OIN60_01515</name>
</gene>
<reference evidence="1 2" key="1">
    <citation type="submission" date="2022-10" db="EMBL/GenBank/DDBJ databases">
        <title>Paenibacillus description and whole genome data of maize root bacterial community.</title>
        <authorList>
            <person name="Marton D."/>
            <person name="Farkas M."/>
            <person name="Cserhati M."/>
        </authorList>
    </citation>
    <scope>NUCLEOTIDE SEQUENCE [LARGE SCALE GENOMIC DNA]</scope>
    <source>
        <strain evidence="1 2">P96</strain>
    </source>
</reference>
<comment type="caution">
    <text evidence="1">The sequence shown here is derived from an EMBL/GenBank/DDBJ whole genome shotgun (WGS) entry which is preliminary data.</text>
</comment>
<evidence type="ECO:0000313" key="2">
    <source>
        <dbReference type="Proteomes" id="UP001241848"/>
    </source>
</evidence>
<protein>
    <submittedName>
        <fullName evidence="1">Head-tail adaptor protein</fullName>
    </submittedName>
</protein>
<name>A0ABT9FL60_9BACL</name>
<sequence length="115" mass="13237">MWRPDIQQMNTQVRIQKRIEKTVNGAPEISYQDIAADPLEFCSWKGKGGTESTQSGTLVVEDTAEVVMWYRSGITQKDRLLLNDDVNQLYEIVSVEDVELRHMWLLLKVKRAVNA</sequence>
<dbReference type="EMBL" id="JAPCKK010000001">
    <property type="protein sequence ID" value="MDP4095470.1"/>
    <property type="molecule type" value="Genomic_DNA"/>
</dbReference>
<dbReference type="RefSeq" id="WP_305753098.1">
    <property type="nucleotide sequence ID" value="NZ_JAPCKK010000001.1"/>
</dbReference>
<evidence type="ECO:0000313" key="1">
    <source>
        <dbReference type="EMBL" id="MDP4095470.1"/>
    </source>
</evidence>
<dbReference type="InterPro" id="IPR008767">
    <property type="entry name" value="Phage_SPP1_head-tail_adaptor"/>
</dbReference>
<keyword evidence="2" id="KW-1185">Reference proteome</keyword>
<dbReference type="InterPro" id="IPR038666">
    <property type="entry name" value="SSP1_head-tail_sf"/>
</dbReference>
<organism evidence="1 2">
    <name type="scientific">Paenibacillus zeirhizosphaerae</name>
    <dbReference type="NCBI Taxonomy" id="2987519"/>
    <lineage>
        <taxon>Bacteria</taxon>
        <taxon>Bacillati</taxon>
        <taxon>Bacillota</taxon>
        <taxon>Bacilli</taxon>
        <taxon>Bacillales</taxon>
        <taxon>Paenibacillaceae</taxon>
        <taxon>Paenibacillus</taxon>
    </lineage>
</organism>
<proteinExistence type="predicted"/>
<dbReference type="Proteomes" id="UP001241848">
    <property type="component" value="Unassembled WGS sequence"/>
</dbReference>
<dbReference type="Pfam" id="PF05521">
    <property type="entry name" value="Phage_HCP"/>
    <property type="match status" value="1"/>
</dbReference>
<dbReference type="Gene3D" id="2.40.10.270">
    <property type="entry name" value="Bacteriophage SPP1 head-tail adaptor protein"/>
    <property type="match status" value="1"/>
</dbReference>
<accession>A0ABT9FL60</accession>